<dbReference type="EMBL" id="SLVV01000004">
    <property type="protein sequence ID" value="TCN26170.1"/>
    <property type="molecule type" value="Genomic_DNA"/>
</dbReference>
<organism evidence="1 2">
    <name type="scientific">Mesobacillus foraminis</name>
    <dbReference type="NCBI Taxonomy" id="279826"/>
    <lineage>
        <taxon>Bacteria</taxon>
        <taxon>Bacillati</taxon>
        <taxon>Bacillota</taxon>
        <taxon>Bacilli</taxon>
        <taxon>Bacillales</taxon>
        <taxon>Bacillaceae</taxon>
        <taxon>Mesobacillus</taxon>
    </lineage>
</organism>
<comment type="caution">
    <text evidence="1">The sequence shown here is derived from an EMBL/GenBank/DDBJ whole genome shotgun (WGS) entry which is preliminary data.</text>
</comment>
<protein>
    <submittedName>
        <fullName evidence="1">Uncharacterized protein</fullName>
    </submittedName>
</protein>
<name>A0A4V2RDU4_9BACI</name>
<evidence type="ECO:0000313" key="2">
    <source>
        <dbReference type="Proteomes" id="UP000295689"/>
    </source>
</evidence>
<keyword evidence="2" id="KW-1185">Reference proteome</keyword>
<accession>A0A4V2RDU4</accession>
<proteinExistence type="predicted"/>
<dbReference type="RefSeq" id="WP_132004423.1">
    <property type="nucleotide sequence ID" value="NZ_JABUHM010000015.1"/>
</dbReference>
<dbReference type="AlphaFoldDB" id="A0A4V2RDU4"/>
<reference evidence="1 2" key="1">
    <citation type="journal article" date="2015" name="Stand. Genomic Sci.">
        <title>Genomic Encyclopedia of Bacterial and Archaeal Type Strains, Phase III: the genomes of soil and plant-associated and newly described type strains.</title>
        <authorList>
            <person name="Whitman W.B."/>
            <person name="Woyke T."/>
            <person name="Klenk H.P."/>
            <person name="Zhou Y."/>
            <person name="Lilburn T.G."/>
            <person name="Beck B.J."/>
            <person name="De Vos P."/>
            <person name="Vandamme P."/>
            <person name="Eisen J.A."/>
            <person name="Garrity G."/>
            <person name="Hugenholtz P."/>
            <person name="Kyrpides N.C."/>
        </authorList>
    </citation>
    <scope>NUCLEOTIDE SEQUENCE [LARGE SCALE GENOMIC DNA]</scope>
    <source>
        <strain evidence="1 2">CV53</strain>
    </source>
</reference>
<sequence length="82" mass="9981">MFILQICNTFSQEILHQQVYEHPYTIEGLLETVIDWQDWYIYDDKKRTFKGDYVRHSIVKQGDKTFYKLYFNVKPAKLKENA</sequence>
<evidence type="ECO:0000313" key="1">
    <source>
        <dbReference type="EMBL" id="TCN26170.1"/>
    </source>
</evidence>
<dbReference type="Proteomes" id="UP000295689">
    <property type="component" value="Unassembled WGS sequence"/>
</dbReference>
<gene>
    <name evidence="1" type="ORF">EV146_104278</name>
</gene>